<keyword evidence="1" id="KW-1133">Transmembrane helix</keyword>
<feature type="transmembrane region" description="Helical" evidence="1">
    <location>
        <begin position="283"/>
        <end position="305"/>
    </location>
</feature>
<dbReference type="CDD" id="cd00761">
    <property type="entry name" value="Glyco_tranf_GTA_type"/>
    <property type="match status" value="1"/>
</dbReference>
<dbReference type="Proteomes" id="UP000613255">
    <property type="component" value="Unassembled WGS sequence"/>
</dbReference>
<keyword evidence="1" id="KW-0472">Membrane</keyword>
<evidence type="ECO:0000256" key="1">
    <source>
        <dbReference type="SAM" id="Phobius"/>
    </source>
</evidence>
<name>A0A934HL91_9RHOB</name>
<evidence type="ECO:0000259" key="2">
    <source>
        <dbReference type="Pfam" id="PF00535"/>
    </source>
</evidence>
<dbReference type="PANTHER" id="PTHR22916:SF3">
    <property type="entry name" value="UDP-GLCNAC:BETAGAL BETA-1,3-N-ACETYLGLUCOSAMINYLTRANSFERASE-LIKE PROTEIN 1"/>
    <property type="match status" value="1"/>
</dbReference>
<dbReference type="InterPro" id="IPR001173">
    <property type="entry name" value="Glyco_trans_2-like"/>
</dbReference>
<keyword evidence="4" id="KW-1185">Reference proteome</keyword>
<dbReference type="AlphaFoldDB" id="A0A934HL91"/>
<gene>
    <name evidence="3" type="ORF">JAO82_10235</name>
</gene>
<reference evidence="3" key="1">
    <citation type="submission" date="2020-12" db="EMBL/GenBank/DDBJ databases">
        <title>Pontibaca salina gen. nov., sp. nov., isolated from marine sediment.</title>
        <authorList>
            <person name="Bo J."/>
            <person name="Wang S."/>
            <person name="Song X."/>
            <person name="Du Z."/>
        </authorList>
    </citation>
    <scope>NUCLEOTIDE SEQUENCE</scope>
    <source>
        <strain evidence="3">S1109L</strain>
    </source>
</reference>
<dbReference type="PANTHER" id="PTHR22916">
    <property type="entry name" value="GLYCOSYLTRANSFERASE"/>
    <property type="match status" value="1"/>
</dbReference>
<dbReference type="InterPro" id="IPR029044">
    <property type="entry name" value="Nucleotide-diphossugar_trans"/>
</dbReference>
<feature type="domain" description="Glycosyltransferase 2-like" evidence="2">
    <location>
        <begin position="15"/>
        <end position="144"/>
    </location>
</feature>
<dbReference type="RefSeq" id="WP_198686279.1">
    <property type="nucleotide sequence ID" value="NZ_JAEIJD010000007.1"/>
</dbReference>
<evidence type="ECO:0000313" key="3">
    <source>
        <dbReference type="EMBL" id="MBI6630259.1"/>
    </source>
</evidence>
<dbReference type="GO" id="GO:0016758">
    <property type="term" value="F:hexosyltransferase activity"/>
    <property type="evidence" value="ECO:0007669"/>
    <property type="project" value="UniProtKB-ARBA"/>
</dbReference>
<dbReference type="Pfam" id="PF00535">
    <property type="entry name" value="Glycos_transf_2"/>
    <property type="match status" value="1"/>
</dbReference>
<dbReference type="SUPFAM" id="SSF53448">
    <property type="entry name" value="Nucleotide-diphospho-sugar transferases"/>
    <property type="match status" value="1"/>
</dbReference>
<proteinExistence type="predicted"/>
<dbReference type="EMBL" id="JAEIJD010000007">
    <property type="protein sequence ID" value="MBI6630259.1"/>
    <property type="molecule type" value="Genomic_DNA"/>
</dbReference>
<sequence length="331" mass="37421">MRPKILEMSETPVVSVVIPTYNRAHILCDALDSVLVQSFTDLEVIVVDDASDDGTEIAVHDWRSRNRPPFPIRFIRQARGGGNVARNRGIAEARGEFVAFLDSDDLWHADKIARQVTRLRARPDHGAVYTGLREVELSTGAVLAQHGHRFPEGDLLDALLVSDVTAPTSTYLVRRQVLLDAGCFDPALAARQDWDMWIRVAERTMIACVPEALVDLRLHSGPRTASDPTRELQAYELILKKYQPLRRSRGLKVRLAARASYHRRTGRVHLHYLGRRWRAIRHYLIAILYWPFAVDTWAALIGAALPARLRAVLRRRWNAIFGGTAIGIRSH</sequence>
<accession>A0A934HL91</accession>
<evidence type="ECO:0000313" key="4">
    <source>
        <dbReference type="Proteomes" id="UP000613255"/>
    </source>
</evidence>
<protein>
    <submittedName>
        <fullName evidence="3">Glycosyltransferase family 2 protein</fullName>
    </submittedName>
</protein>
<comment type="caution">
    <text evidence="3">The sequence shown here is derived from an EMBL/GenBank/DDBJ whole genome shotgun (WGS) entry which is preliminary data.</text>
</comment>
<organism evidence="3 4">
    <name type="scientific">Pontibaca salina</name>
    <dbReference type="NCBI Taxonomy" id="2795731"/>
    <lineage>
        <taxon>Bacteria</taxon>
        <taxon>Pseudomonadati</taxon>
        <taxon>Pseudomonadota</taxon>
        <taxon>Alphaproteobacteria</taxon>
        <taxon>Rhodobacterales</taxon>
        <taxon>Roseobacteraceae</taxon>
        <taxon>Pontibaca</taxon>
    </lineage>
</organism>
<keyword evidence="1" id="KW-0812">Transmembrane</keyword>
<dbReference type="Gene3D" id="3.90.550.10">
    <property type="entry name" value="Spore Coat Polysaccharide Biosynthesis Protein SpsA, Chain A"/>
    <property type="match status" value="1"/>
</dbReference>